<evidence type="ECO:0000313" key="2">
    <source>
        <dbReference type="Proteomes" id="UP000836387"/>
    </source>
</evidence>
<dbReference type="EMBL" id="CADEHS020000526">
    <property type="protein sequence ID" value="CAG9953428.1"/>
    <property type="molecule type" value="Genomic_DNA"/>
</dbReference>
<sequence>MADPLSVTASIVVLVTAAIQSTKSLNVAVKRYMERDKTLRRLQAELDDLTKVLEALNTEFSYWFSGLGEDRVYER</sequence>
<comment type="caution">
    <text evidence="1">The sequence shown here is derived from an EMBL/GenBank/DDBJ whole genome shotgun (WGS) entry which is preliminary data.</text>
</comment>
<gene>
    <name evidence="1" type="ORF">CRV2_00018929</name>
</gene>
<evidence type="ECO:0000313" key="1">
    <source>
        <dbReference type="EMBL" id="CAG9953428.1"/>
    </source>
</evidence>
<organism evidence="1 2">
    <name type="scientific">Clonostachys rosea f. rosea IK726</name>
    <dbReference type="NCBI Taxonomy" id="1349383"/>
    <lineage>
        <taxon>Eukaryota</taxon>
        <taxon>Fungi</taxon>
        <taxon>Dikarya</taxon>
        <taxon>Ascomycota</taxon>
        <taxon>Pezizomycotina</taxon>
        <taxon>Sordariomycetes</taxon>
        <taxon>Hypocreomycetidae</taxon>
        <taxon>Hypocreales</taxon>
        <taxon>Bionectriaceae</taxon>
        <taxon>Clonostachys</taxon>
    </lineage>
</organism>
<accession>A0ACA9UJ45</accession>
<reference evidence="1" key="1">
    <citation type="submission" date="2020-04" db="EMBL/GenBank/DDBJ databases">
        <authorList>
            <person name="Broberg M."/>
        </authorList>
    </citation>
    <scope>NUCLEOTIDE SEQUENCE</scope>
</reference>
<keyword evidence="2" id="KW-1185">Reference proteome</keyword>
<dbReference type="Proteomes" id="UP000836387">
    <property type="component" value="Unassembled WGS sequence"/>
</dbReference>
<reference evidence="1" key="2">
    <citation type="submission" date="2021-10" db="EMBL/GenBank/DDBJ databases">
        <authorList>
            <person name="Piombo E."/>
        </authorList>
    </citation>
    <scope>NUCLEOTIDE SEQUENCE</scope>
</reference>
<protein>
    <submittedName>
        <fullName evidence="1">Uncharacterized protein</fullName>
    </submittedName>
</protein>
<name>A0ACA9UJ45_BIOOC</name>
<proteinExistence type="predicted"/>